<comment type="subcellular location">
    <subcellularLocation>
        <location evidence="5">Cytoplasm</location>
    </subcellularLocation>
</comment>
<dbReference type="PANTHER" id="PTHR10695">
    <property type="entry name" value="DEPHOSPHO-COA KINASE-RELATED"/>
    <property type="match status" value="1"/>
</dbReference>
<proteinExistence type="inferred from homology"/>
<dbReference type="InterPro" id="IPR001977">
    <property type="entry name" value="Depp_CoAkinase"/>
</dbReference>
<comment type="caution">
    <text evidence="7">The sequence shown here is derived from an EMBL/GenBank/DDBJ whole genome shotgun (WGS) entry which is preliminary data.</text>
</comment>
<evidence type="ECO:0000256" key="2">
    <source>
        <dbReference type="ARBA" id="ARBA00022741"/>
    </source>
</evidence>
<gene>
    <name evidence="5" type="primary">coaE</name>
    <name evidence="7" type="ORF">NV36_04845</name>
</gene>
<keyword evidence="5" id="KW-0963">Cytoplasm</keyword>
<comment type="function">
    <text evidence="5">Catalyzes the phosphorylation of the 3'-hydroxyl group of dephosphocoenzyme A to form coenzyme A.</text>
</comment>
<keyword evidence="5 7" id="KW-0418">Kinase</keyword>
<dbReference type="EMBL" id="JSAQ01000001">
    <property type="protein sequence ID" value="KGO06227.1"/>
    <property type="molecule type" value="Genomic_DNA"/>
</dbReference>
<keyword evidence="2 5" id="KW-0547">Nucleotide-binding</keyword>
<dbReference type="HAMAP" id="MF_00376">
    <property type="entry name" value="Dephospho_CoA_kinase"/>
    <property type="match status" value="1"/>
</dbReference>
<keyword evidence="4 5" id="KW-0173">Coenzyme A biosynthesis</keyword>
<evidence type="ECO:0000313" key="7">
    <source>
        <dbReference type="EMBL" id="KGO06227.1"/>
    </source>
</evidence>
<evidence type="ECO:0000256" key="6">
    <source>
        <dbReference type="NCBIfam" id="TIGR00152"/>
    </source>
</evidence>
<evidence type="ECO:0000256" key="5">
    <source>
        <dbReference type="HAMAP-Rule" id="MF_00376"/>
    </source>
</evidence>
<accession>A0A0A2GSP7</accession>
<evidence type="ECO:0000313" key="8">
    <source>
        <dbReference type="Proteomes" id="UP000030140"/>
    </source>
</evidence>
<dbReference type="UniPathway" id="UPA00241">
    <property type="reaction ID" value="UER00356"/>
</dbReference>
<dbReference type="EC" id="2.7.1.24" evidence="5 6"/>
<dbReference type="RefSeq" id="WP_035325230.1">
    <property type="nucleotide sequence ID" value="NZ_CP015125.1"/>
</dbReference>
<comment type="pathway">
    <text evidence="5">Cofactor biosynthesis; coenzyme A biosynthesis; CoA from (R)-pantothenate: step 5/5.</text>
</comment>
<dbReference type="CDD" id="cd02022">
    <property type="entry name" value="DPCK"/>
    <property type="match status" value="1"/>
</dbReference>
<dbReference type="SUPFAM" id="SSF52540">
    <property type="entry name" value="P-loop containing nucleoside triphosphate hydrolases"/>
    <property type="match status" value="1"/>
</dbReference>
<evidence type="ECO:0000256" key="1">
    <source>
        <dbReference type="ARBA" id="ARBA00009018"/>
    </source>
</evidence>
<dbReference type="NCBIfam" id="TIGR00152">
    <property type="entry name" value="dephospho-CoA kinase"/>
    <property type="match status" value="1"/>
</dbReference>
<keyword evidence="3 5" id="KW-0067">ATP-binding</keyword>
<dbReference type="AlphaFoldDB" id="A0A0A2GSP7"/>
<reference evidence="7 8" key="1">
    <citation type="submission" date="2014-10" db="EMBL/GenBank/DDBJ databases">
        <title>Draft genome sequence of the proteorhodopsin-containing marine bacterium Dokdonia donghaensis.</title>
        <authorList>
            <person name="Gomez-Consarnau L."/>
            <person name="Gonzalez J.M."/>
            <person name="Riedel T."/>
            <person name="Jaenicke S."/>
            <person name="Wagner-Doebler I."/>
            <person name="Fuhrman J.A."/>
        </authorList>
    </citation>
    <scope>NUCLEOTIDE SEQUENCE [LARGE SCALE GENOMIC DNA]</scope>
    <source>
        <strain evidence="7 8">DSW-1</strain>
    </source>
</reference>
<keyword evidence="5" id="KW-0808">Transferase</keyword>
<dbReference type="InterPro" id="IPR027417">
    <property type="entry name" value="P-loop_NTPase"/>
</dbReference>
<dbReference type="GO" id="GO:0015937">
    <property type="term" value="P:coenzyme A biosynthetic process"/>
    <property type="evidence" value="ECO:0007669"/>
    <property type="project" value="UniProtKB-UniRule"/>
</dbReference>
<organism evidence="7 8">
    <name type="scientific">Dokdonia donghaensis DSW-1</name>
    <dbReference type="NCBI Taxonomy" id="1300343"/>
    <lineage>
        <taxon>Bacteria</taxon>
        <taxon>Pseudomonadati</taxon>
        <taxon>Bacteroidota</taxon>
        <taxon>Flavobacteriia</taxon>
        <taxon>Flavobacteriales</taxon>
        <taxon>Flavobacteriaceae</taxon>
        <taxon>Dokdonia</taxon>
    </lineage>
</organism>
<protein>
    <recommendedName>
        <fullName evidence="5 6">Dephospho-CoA kinase</fullName>
        <ecNumber evidence="5 6">2.7.1.24</ecNumber>
    </recommendedName>
    <alternativeName>
        <fullName evidence="5">Dephosphocoenzyme A kinase</fullName>
    </alternativeName>
</protein>
<evidence type="ECO:0000256" key="4">
    <source>
        <dbReference type="ARBA" id="ARBA00022993"/>
    </source>
</evidence>
<dbReference type="Gene3D" id="3.40.50.300">
    <property type="entry name" value="P-loop containing nucleotide triphosphate hydrolases"/>
    <property type="match status" value="1"/>
</dbReference>
<evidence type="ECO:0000256" key="3">
    <source>
        <dbReference type="ARBA" id="ARBA00022840"/>
    </source>
</evidence>
<dbReference type="GO" id="GO:0005737">
    <property type="term" value="C:cytoplasm"/>
    <property type="evidence" value="ECO:0007669"/>
    <property type="project" value="UniProtKB-SubCell"/>
</dbReference>
<sequence length="199" mass="22394">MIVVGITGGIGSGKTTIAGFFKELGIPIYIADDEAKRLMNTSKELQREIINLFGEEAYREGLLNRPYIASKVFNSKKMLSSLNAIVHPAVRKHFQDWVAAQNAPYVMQEAAILFENGGYNLCDFTILVTAPLKERIARTIKRDDTTENEVIKRMKAQWSDDRKAAMADVVVENIKLEEAKNAVSRIHTHIMVRLDKGWA</sequence>
<dbReference type="KEGG" id="ddo:I597_2741"/>
<keyword evidence="8" id="KW-1185">Reference proteome</keyword>
<comment type="catalytic activity">
    <reaction evidence="5">
        <text>3'-dephospho-CoA + ATP = ADP + CoA + H(+)</text>
        <dbReference type="Rhea" id="RHEA:18245"/>
        <dbReference type="ChEBI" id="CHEBI:15378"/>
        <dbReference type="ChEBI" id="CHEBI:30616"/>
        <dbReference type="ChEBI" id="CHEBI:57287"/>
        <dbReference type="ChEBI" id="CHEBI:57328"/>
        <dbReference type="ChEBI" id="CHEBI:456216"/>
        <dbReference type="EC" id="2.7.1.24"/>
    </reaction>
</comment>
<name>A0A0A2GSP7_9FLAO</name>
<dbReference type="PATRIC" id="fig|1300343.5.peg.2782"/>
<dbReference type="Pfam" id="PF01121">
    <property type="entry name" value="CoaE"/>
    <property type="match status" value="1"/>
</dbReference>
<comment type="similarity">
    <text evidence="1 5">Belongs to the CoaE family.</text>
</comment>
<dbReference type="PROSITE" id="PS51219">
    <property type="entry name" value="DPCK"/>
    <property type="match status" value="1"/>
</dbReference>
<dbReference type="GO" id="GO:0004140">
    <property type="term" value="F:dephospho-CoA kinase activity"/>
    <property type="evidence" value="ECO:0007669"/>
    <property type="project" value="UniProtKB-UniRule"/>
</dbReference>
<dbReference type="GO" id="GO:0005524">
    <property type="term" value="F:ATP binding"/>
    <property type="evidence" value="ECO:0007669"/>
    <property type="project" value="UniProtKB-UniRule"/>
</dbReference>
<dbReference type="Proteomes" id="UP000030140">
    <property type="component" value="Unassembled WGS sequence"/>
</dbReference>
<dbReference type="OrthoDB" id="9812943at2"/>
<feature type="binding site" evidence="5">
    <location>
        <begin position="11"/>
        <end position="16"/>
    </location>
    <ligand>
        <name>ATP</name>
        <dbReference type="ChEBI" id="CHEBI:30616"/>
    </ligand>
</feature>
<dbReference type="PRINTS" id="PR00988">
    <property type="entry name" value="URIDINKINASE"/>
</dbReference>
<dbReference type="PANTHER" id="PTHR10695:SF46">
    <property type="entry name" value="BIFUNCTIONAL COENZYME A SYNTHASE-RELATED"/>
    <property type="match status" value="1"/>
</dbReference>